<dbReference type="EMBL" id="JABKKJ010000013">
    <property type="protein sequence ID" value="NPE25521.1"/>
    <property type="molecule type" value="Genomic_DNA"/>
</dbReference>
<dbReference type="Proteomes" id="UP000820977">
    <property type="component" value="Unassembled WGS sequence"/>
</dbReference>
<dbReference type="InterPro" id="IPR039498">
    <property type="entry name" value="NTP_transf_5"/>
</dbReference>
<reference evidence="1 2" key="1">
    <citation type="submission" date="2020-05" db="EMBL/GenBank/DDBJ databases">
        <title>Distinct polysaccharide utilization as determinants for interspecies competition between intestinal Prevotella spp.</title>
        <authorList>
            <person name="Galvez E.J.C."/>
            <person name="Iljazovic A."/>
            <person name="Strowig T."/>
        </authorList>
    </citation>
    <scope>NUCLEOTIDE SEQUENCE [LARGE SCALE GENOMIC DNA]</scope>
    <source>
        <strain evidence="1 2">PCHR</strain>
    </source>
</reference>
<name>A0ABX2B2L7_9BACT</name>
<sequence length="362" mass="42763">MEYFFELLQVSVGNRQKLSHPLDVNEWKKLFDIACKQAIAGVCADGIGILPKEQQPPKDIAIRWAMTTIHIENQNRILNRQSVKIQEKFRMAGFRSCILKGQGIAASYYPQPLHRQCGDIDIWLEGGKNKIISYIRSISPNETVSYHHIDYNALKEVPVEIHFFPSYLKNPFLNHRMLSFWHKEADIQMSHYIKLPENAGYITAPTDCLNLIYILAHIKHHYFEEGIGLRQLMDYYYILEKGINNTDRERAVSMLKSFRMIKFAGAVMYVLQKVFGMKDENLLLPPQKKSGKSLLKHIMEAGNFGQYDNNVKQIYKSKTTLSRFIRREYFNLRIFTQYPEEYFSEIYFRIFYYFYRKKWNGK</sequence>
<evidence type="ECO:0000313" key="2">
    <source>
        <dbReference type="Proteomes" id="UP000820977"/>
    </source>
</evidence>
<organism evidence="1 2">
    <name type="scientific">Xylanibacter caecicola</name>
    <dbReference type="NCBI Taxonomy" id="2736294"/>
    <lineage>
        <taxon>Bacteria</taxon>
        <taxon>Pseudomonadati</taxon>
        <taxon>Bacteroidota</taxon>
        <taxon>Bacteroidia</taxon>
        <taxon>Bacteroidales</taxon>
        <taxon>Prevotellaceae</taxon>
        <taxon>Xylanibacter</taxon>
    </lineage>
</organism>
<keyword evidence="2" id="KW-1185">Reference proteome</keyword>
<gene>
    <name evidence="1" type="ORF">HPS54_08355</name>
</gene>
<comment type="caution">
    <text evidence="1">The sequence shown here is derived from an EMBL/GenBank/DDBJ whole genome shotgun (WGS) entry which is preliminary data.</text>
</comment>
<evidence type="ECO:0000313" key="1">
    <source>
        <dbReference type="EMBL" id="NPE25521.1"/>
    </source>
</evidence>
<proteinExistence type="predicted"/>
<accession>A0ABX2B2L7</accession>
<dbReference type="RefSeq" id="WP_172344988.1">
    <property type="nucleotide sequence ID" value="NZ_CASYYZ010000089.1"/>
</dbReference>
<dbReference type="Pfam" id="PF14907">
    <property type="entry name" value="NTP_transf_5"/>
    <property type="match status" value="1"/>
</dbReference>
<protein>
    <submittedName>
        <fullName evidence="1">Nucleotidyltransferase family protein</fullName>
    </submittedName>
</protein>